<dbReference type="Proteomes" id="UP000051733">
    <property type="component" value="Unassembled WGS sequence"/>
</dbReference>
<dbReference type="RefSeq" id="WP_057779723.1">
    <property type="nucleotide sequence ID" value="NZ_AYYY01000055.1"/>
</dbReference>
<comment type="caution">
    <text evidence="1">The sequence shown here is derived from an EMBL/GenBank/DDBJ whole genome shotgun (WGS) entry which is preliminary data.</text>
</comment>
<dbReference type="PATRIC" id="fig|1423813.3.peg.110"/>
<dbReference type="STRING" id="1423813.FC26_GL000106"/>
<organism evidence="1 2">
    <name type="scientific">Paucilactobacillus vaccinostercus DSM 20634</name>
    <dbReference type="NCBI Taxonomy" id="1423813"/>
    <lineage>
        <taxon>Bacteria</taxon>
        <taxon>Bacillati</taxon>
        <taxon>Bacillota</taxon>
        <taxon>Bacilli</taxon>
        <taxon>Lactobacillales</taxon>
        <taxon>Lactobacillaceae</taxon>
        <taxon>Paucilactobacillus</taxon>
    </lineage>
</organism>
<proteinExistence type="predicted"/>
<gene>
    <name evidence="1" type="ORF">FC26_GL000106</name>
</gene>
<dbReference type="OrthoDB" id="2311648at2"/>
<sequence>MNYVRGQQAVTLDHFTEQDILAMLDETGQLSWERTLAFRQFRFSKRIYVVLLNDDGELIAVRKTSRKLLAEFSKRYHISDVVLRTIAQIGEIHTAYSCTHGKFKLISTRGGTCADTTWIMAHHINSYGVCPTDQLLTIAFNSKVKIKSDISKETLDSRIADARWMSNYQSGIHRQIDLEYGFCNEDSRDAFYGDQDFHLQNGSGDKLYFGIELITNVCQTLHKDEYGSFVDRKRLHAMVAKVLEKGYMGSGKLPR</sequence>
<reference evidence="1 2" key="1">
    <citation type="journal article" date="2015" name="Genome Announc.">
        <title>Expanding the biotechnology potential of lactobacilli through comparative genomics of 213 strains and associated genera.</title>
        <authorList>
            <person name="Sun Z."/>
            <person name="Harris H.M."/>
            <person name="McCann A."/>
            <person name="Guo C."/>
            <person name="Argimon S."/>
            <person name="Zhang W."/>
            <person name="Yang X."/>
            <person name="Jeffery I.B."/>
            <person name="Cooney J.C."/>
            <person name="Kagawa T.F."/>
            <person name="Liu W."/>
            <person name="Song Y."/>
            <person name="Salvetti E."/>
            <person name="Wrobel A."/>
            <person name="Rasinkangas P."/>
            <person name="Parkhill J."/>
            <person name="Rea M.C."/>
            <person name="O'Sullivan O."/>
            <person name="Ritari J."/>
            <person name="Douillard F.P."/>
            <person name="Paul Ross R."/>
            <person name="Yang R."/>
            <person name="Briner A.E."/>
            <person name="Felis G.E."/>
            <person name="de Vos W.M."/>
            <person name="Barrangou R."/>
            <person name="Klaenhammer T.R."/>
            <person name="Caufield P.W."/>
            <person name="Cui Y."/>
            <person name="Zhang H."/>
            <person name="O'Toole P.W."/>
        </authorList>
    </citation>
    <scope>NUCLEOTIDE SEQUENCE [LARGE SCALE GENOMIC DNA]</scope>
    <source>
        <strain evidence="1 2">DSM 20634</strain>
    </source>
</reference>
<name>A0A0R2A6C8_9LACO</name>
<keyword evidence="2" id="KW-1185">Reference proteome</keyword>
<dbReference type="EMBL" id="AYYY01000055">
    <property type="protein sequence ID" value="KRM60980.1"/>
    <property type="molecule type" value="Genomic_DNA"/>
</dbReference>
<protein>
    <submittedName>
        <fullName evidence="1">Uncharacterized protein</fullName>
    </submittedName>
</protein>
<evidence type="ECO:0000313" key="1">
    <source>
        <dbReference type="EMBL" id="KRM60980.1"/>
    </source>
</evidence>
<dbReference type="AlphaFoldDB" id="A0A0R2A6C8"/>
<evidence type="ECO:0000313" key="2">
    <source>
        <dbReference type="Proteomes" id="UP000051733"/>
    </source>
</evidence>
<accession>A0A0R2A6C8</accession>